<dbReference type="CDD" id="cd16377">
    <property type="entry name" value="23S_rRNA_IVP_like"/>
    <property type="match status" value="1"/>
</dbReference>
<keyword evidence="2" id="KW-1185">Reference proteome</keyword>
<protein>
    <recommendedName>
        <fullName evidence="3">Four helix bundle protein</fullName>
    </recommendedName>
</protein>
<dbReference type="Proteomes" id="UP000029443">
    <property type="component" value="Unassembled WGS sequence"/>
</dbReference>
<dbReference type="RefSeq" id="WP_035246994.1">
    <property type="nucleotide sequence ID" value="NZ_ARXU01000005.1"/>
</dbReference>
<evidence type="ECO:0000313" key="1">
    <source>
        <dbReference type="EMBL" id="KGD61209.1"/>
    </source>
</evidence>
<evidence type="ECO:0008006" key="3">
    <source>
        <dbReference type="Google" id="ProtNLM"/>
    </source>
</evidence>
<reference evidence="1 2" key="1">
    <citation type="submission" date="2012-09" db="EMBL/GenBank/DDBJ databases">
        <title>Genome Sequence of alkane-degrading Bacterium Alcanivorax jadensis T9.</title>
        <authorList>
            <person name="Lai Q."/>
            <person name="Shao Z."/>
        </authorList>
    </citation>
    <scope>NUCLEOTIDE SEQUENCE [LARGE SCALE GENOMIC DNA]</scope>
    <source>
        <strain evidence="1 2">T9</strain>
    </source>
</reference>
<evidence type="ECO:0000313" key="2">
    <source>
        <dbReference type="Proteomes" id="UP000029443"/>
    </source>
</evidence>
<dbReference type="NCBIfam" id="NF008912">
    <property type="entry name" value="PRK12275.1-6"/>
    <property type="match status" value="1"/>
</dbReference>
<accession>A0ABR4WDX2</accession>
<dbReference type="InterPro" id="IPR036583">
    <property type="entry name" value="23S_rRNA_IVS_sf"/>
</dbReference>
<dbReference type="NCBIfam" id="TIGR02436">
    <property type="entry name" value="four helix bundle protein"/>
    <property type="match status" value="1"/>
</dbReference>
<dbReference type="EMBL" id="ARXU01000005">
    <property type="protein sequence ID" value="KGD61209.1"/>
    <property type="molecule type" value="Genomic_DNA"/>
</dbReference>
<comment type="caution">
    <text evidence="1">The sequence shown here is derived from an EMBL/GenBank/DDBJ whole genome shotgun (WGS) entry which is preliminary data.</text>
</comment>
<proteinExistence type="predicted"/>
<dbReference type="Pfam" id="PF05635">
    <property type="entry name" value="23S_rRNA_IVP"/>
    <property type="match status" value="1"/>
</dbReference>
<gene>
    <name evidence="1" type="ORF">T9A_01658</name>
</gene>
<sequence>MRFEELSIWQRSSALCVELYRYLSELRDFGFRDQITRSALSVPSNIAEGFERDSSKERARFWNYAKGSVGELRTQIHIGQQIGYLESDVASRWLKESEELSRMLHAMIRGVRHDYTKG</sequence>
<dbReference type="InterPro" id="IPR012657">
    <property type="entry name" value="23S_rRNA-intervening_sequence"/>
</dbReference>
<dbReference type="PANTHER" id="PTHR38471:SF2">
    <property type="entry name" value="FOUR HELIX BUNDLE PROTEIN"/>
    <property type="match status" value="1"/>
</dbReference>
<dbReference type="Gene3D" id="1.20.1440.60">
    <property type="entry name" value="23S rRNA-intervening sequence"/>
    <property type="match status" value="1"/>
</dbReference>
<organism evidence="1 2">
    <name type="scientific">Alcanivorax jadensis T9</name>
    <dbReference type="NCBI Taxonomy" id="1177181"/>
    <lineage>
        <taxon>Bacteria</taxon>
        <taxon>Pseudomonadati</taxon>
        <taxon>Pseudomonadota</taxon>
        <taxon>Gammaproteobacteria</taxon>
        <taxon>Oceanospirillales</taxon>
        <taxon>Alcanivoracaceae</taxon>
        <taxon>Alcanivorax</taxon>
    </lineage>
</organism>
<name>A0ABR4WDX2_9GAMM</name>
<dbReference type="SUPFAM" id="SSF158446">
    <property type="entry name" value="IVS-encoded protein-like"/>
    <property type="match status" value="1"/>
</dbReference>
<dbReference type="PANTHER" id="PTHR38471">
    <property type="entry name" value="FOUR HELIX BUNDLE PROTEIN"/>
    <property type="match status" value="1"/>
</dbReference>